<reference evidence="5" key="1">
    <citation type="submission" date="2021-08" db="EMBL/GenBank/DDBJ databases">
        <title>Chromosome-Level Trichoderma cornu-damae using Hi-C Data.</title>
        <authorList>
            <person name="Kim C.S."/>
        </authorList>
    </citation>
    <scope>NUCLEOTIDE SEQUENCE</scope>
    <source>
        <strain evidence="5">KA19-0412C</strain>
    </source>
</reference>
<gene>
    <name evidence="5" type="ORF">Trco_002209</name>
</gene>
<proteinExistence type="predicted"/>
<accession>A0A9P8QU81</accession>
<dbReference type="Proteomes" id="UP000827724">
    <property type="component" value="Unassembled WGS sequence"/>
</dbReference>
<dbReference type="InterPro" id="IPR036864">
    <property type="entry name" value="Zn2-C6_fun-type_DNA-bd_sf"/>
</dbReference>
<dbReference type="GO" id="GO:0008270">
    <property type="term" value="F:zinc ion binding"/>
    <property type="evidence" value="ECO:0007669"/>
    <property type="project" value="InterPro"/>
</dbReference>
<dbReference type="PANTHER" id="PTHR37534:SF26">
    <property type="entry name" value="TRANSCRIPTION FACTOR, PUTATIVE-RELATED"/>
    <property type="match status" value="1"/>
</dbReference>
<feature type="region of interest" description="Disordered" evidence="3">
    <location>
        <begin position="95"/>
        <end position="154"/>
    </location>
</feature>
<evidence type="ECO:0000256" key="1">
    <source>
        <dbReference type="ARBA" id="ARBA00004123"/>
    </source>
</evidence>
<sequence>MSSIKHLLSAKVRSQSGCFTCRLRRKKCDERRPVCSGCAALEITCHFGDSKPDWMDGGPKQKEMAEFVKTQVKKQASQRRDRKYLEMLEMGTRKVSISDQGAGKAGDAERGYASASTRESPNSHVSGSTAGTSPPEMPWHSHVFNGGPDAQAEPDRSADIHYACMYLDYVFPHLFPHYRPHILVGGRGWVLDALQSSNKSLYHITVSLASYYFALILNNGEPEHEECMRGMNENLQTQMELGLRELQREVSSLRGRETDAREGLVVMESIIQLLIFEVAMGDRDNWKLHLDAAIALFRQILPNPDGWEDMLRGLANSRWPPPDMGMRRPWSTSQAACRFFTANLLYIDVLSSVTLGCPPRLFGYQNDIIPSCKATEWSPCTVGEGPLRMEEFRGLHNWVLQVIGDIASLHSWKKAQSLAGSLSINELLSRGQVLIDAIKGGIMAIQTACPPPDTMATVISVPVLGEQPSYATHNTIWLNAALIYLNTVLAGWQPSCPEISAVVSSTTDLLYSLPGGTCLGALAWPLCVAGCLAPPEEECRYRGMVARLGGLRLFGSLKEAMNIMEQAWARRPLDESWDVAQCMNILGHGVVLL</sequence>
<dbReference type="GO" id="GO:0000981">
    <property type="term" value="F:DNA-binding transcription factor activity, RNA polymerase II-specific"/>
    <property type="evidence" value="ECO:0007669"/>
    <property type="project" value="InterPro"/>
</dbReference>
<organism evidence="5 6">
    <name type="scientific">Trichoderma cornu-damae</name>
    <dbReference type="NCBI Taxonomy" id="654480"/>
    <lineage>
        <taxon>Eukaryota</taxon>
        <taxon>Fungi</taxon>
        <taxon>Dikarya</taxon>
        <taxon>Ascomycota</taxon>
        <taxon>Pezizomycotina</taxon>
        <taxon>Sordariomycetes</taxon>
        <taxon>Hypocreomycetidae</taxon>
        <taxon>Hypocreales</taxon>
        <taxon>Hypocreaceae</taxon>
        <taxon>Trichoderma</taxon>
    </lineage>
</organism>
<evidence type="ECO:0000256" key="2">
    <source>
        <dbReference type="ARBA" id="ARBA00023242"/>
    </source>
</evidence>
<dbReference type="GO" id="GO:0005634">
    <property type="term" value="C:nucleus"/>
    <property type="evidence" value="ECO:0007669"/>
    <property type="project" value="UniProtKB-SubCell"/>
</dbReference>
<dbReference type="EMBL" id="JAIWOZ010000002">
    <property type="protein sequence ID" value="KAH6608863.1"/>
    <property type="molecule type" value="Genomic_DNA"/>
</dbReference>
<evidence type="ECO:0000256" key="3">
    <source>
        <dbReference type="SAM" id="MobiDB-lite"/>
    </source>
</evidence>
<dbReference type="Pfam" id="PF00172">
    <property type="entry name" value="Zn_clus"/>
    <property type="match status" value="1"/>
</dbReference>
<dbReference type="AlphaFoldDB" id="A0A9P8QU81"/>
<dbReference type="PROSITE" id="PS50048">
    <property type="entry name" value="ZN2_CY6_FUNGAL_2"/>
    <property type="match status" value="1"/>
</dbReference>
<dbReference type="OrthoDB" id="5213892at2759"/>
<dbReference type="InterPro" id="IPR021858">
    <property type="entry name" value="Fun_TF"/>
</dbReference>
<evidence type="ECO:0000313" key="6">
    <source>
        <dbReference type="Proteomes" id="UP000827724"/>
    </source>
</evidence>
<feature type="compositionally biased region" description="Polar residues" evidence="3">
    <location>
        <begin position="114"/>
        <end position="132"/>
    </location>
</feature>
<comment type="subcellular location">
    <subcellularLocation>
        <location evidence="1">Nucleus</location>
    </subcellularLocation>
</comment>
<dbReference type="SUPFAM" id="SSF57701">
    <property type="entry name" value="Zn2/Cys6 DNA-binding domain"/>
    <property type="match status" value="1"/>
</dbReference>
<dbReference type="GO" id="GO:0045944">
    <property type="term" value="P:positive regulation of transcription by RNA polymerase II"/>
    <property type="evidence" value="ECO:0007669"/>
    <property type="project" value="TreeGrafter"/>
</dbReference>
<dbReference type="Pfam" id="PF11951">
    <property type="entry name" value="Fungal_trans_2"/>
    <property type="match status" value="1"/>
</dbReference>
<evidence type="ECO:0000259" key="4">
    <source>
        <dbReference type="PROSITE" id="PS50048"/>
    </source>
</evidence>
<dbReference type="PANTHER" id="PTHR37534">
    <property type="entry name" value="TRANSCRIPTIONAL ACTIVATOR PROTEIN UGA3"/>
    <property type="match status" value="1"/>
</dbReference>
<comment type="caution">
    <text evidence="5">The sequence shown here is derived from an EMBL/GenBank/DDBJ whole genome shotgun (WGS) entry which is preliminary data.</text>
</comment>
<name>A0A9P8QU81_9HYPO</name>
<protein>
    <submittedName>
        <fullName evidence="5">C6 transcription factor</fullName>
    </submittedName>
</protein>
<dbReference type="InterPro" id="IPR001138">
    <property type="entry name" value="Zn2Cys6_DnaBD"/>
</dbReference>
<keyword evidence="2" id="KW-0539">Nucleus</keyword>
<evidence type="ECO:0000313" key="5">
    <source>
        <dbReference type="EMBL" id="KAH6608863.1"/>
    </source>
</evidence>
<keyword evidence="6" id="KW-1185">Reference proteome</keyword>
<dbReference type="PROSITE" id="PS00463">
    <property type="entry name" value="ZN2_CY6_FUNGAL_1"/>
    <property type="match status" value="1"/>
</dbReference>
<dbReference type="GO" id="GO:0000976">
    <property type="term" value="F:transcription cis-regulatory region binding"/>
    <property type="evidence" value="ECO:0007669"/>
    <property type="project" value="TreeGrafter"/>
</dbReference>
<feature type="domain" description="Zn(2)-C6 fungal-type" evidence="4">
    <location>
        <begin position="17"/>
        <end position="47"/>
    </location>
</feature>
<dbReference type="CDD" id="cd00067">
    <property type="entry name" value="GAL4"/>
    <property type="match status" value="1"/>
</dbReference>
<dbReference type="Gene3D" id="4.10.240.10">
    <property type="entry name" value="Zn(2)-C6 fungal-type DNA-binding domain"/>
    <property type="match status" value="1"/>
</dbReference>
<dbReference type="SMART" id="SM00066">
    <property type="entry name" value="GAL4"/>
    <property type="match status" value="1"/>
</dbReference>